<dbReference type="Pfam" id="PF02219">
    <property type="entry name" value="MTHFR"/>
    <property type="match status" value="1"/>
</dbReference>
<dbReference type="GO" id="GO:0009086">
    <property type="term" value="P:methionine biosynthetic process"/>
    <property type="evidence" value="ECO:0007669"/>
    <property type="project" value="TreeGrafter"/>
</dbReference>
<dbReference type="PANTHER" id="PTHR45754:SF3">
    <property type="entry name" value="METHYLENETETRAHYDROFOLATE REDUCTASE (NADPH)"/>
    <property type="match status" value="1"/>
</dbReference>
<evidence type="ECO:0000256" key="3">
    <source>
        <dbReference type="ARBA" id="ARBA00006743"/>
    </source>
</evidence>
<dbReference type="GO" id="GO:0035999">
    <property type="term" value="P:tetrahydrofolate interconversion"/>
    <property type="evidence" value="ECO:0007669"/>
    <property type="project" value="UniProtKB-UniPathway"/>
</dbReference>
<dbReference type="RefSeq" id="WP_137982238.1">
    <property type="nucleotide sequence ID" value="NZ_BAAASO010000081.1"/>
</dbReference>
<comment type="pathway">
    <text evidence="2 8">One-carbon metabolism; tetrahydrofolate interconversion.</text>
</comment>
<dbReference type="GO" id="GO:0005829">
    <property type="term" value="C:cytosol"/>
    <property type="evidence" value="ECO:0007669"/>
    <property type="project" value="TreeGrafter"/>
</dbReference>
<dbReference type="GO" id="GO:0106312">
    <property type="term" value="F:methylenetetrahydrofolate reductase (NADH) activity"/>
    <property type="evidence" value="ECO:0007669"/>
    <property type="project" value="UniProtKB-EC"/>
</dbReference>
<keyword evidence="4 8" id="KW-0285">Flavoprotein</keyword>
<evidence type="ECO:0000313" key="9">
    <source>
        <dbReference type="EMBL" id="GDY60439.1"/>
    </source>
</evidence>
<evidence type="ECO:0000313" key="10">
    <source>
        <dbReference type="Proteomes" id="UP000301309"/>
    </source>
</evidence>
<dbReference type="Gene3D" id="3.20.20.220">
    <property type="match status" value="1"/>
</dbReference>
<dbReference type="InterPro" id="IPR003171">
    <property type="entry name" value="Mehydrof_redctse-like"/>
</dbReference>
<dbReference type="OrthoDB" id="9812555at2"/>
<protein>
    <recommendedName>
        <fullName evidence="8">Methylenetetrahydrofolate reductase</fullName>
    </recommendedName>
</protein>
<name>A0A4D4LRH0_STRVO</name>
<comment type="catalytic activity">
    <reaction evidence="7">
        <text>(6S)-5-methyl-5,6,7,8-tetrahydrofolate + NAD(+) = (6R)-5,10-methylene-5,6,7,8-tetrahydrofolate + NADH + H(+)</text>
        <dbReference type="Rhea" id="RHEA:19821"/>
        <dbReference type="ChEBI" id="CHEBI:15378"/>
        <dbReference type="ChEBI" id="CHEBI:15636"/>
        <dbReference type="ChEBI" id="CHEBI:18608"/>
        <dbReference type="ChEBI" id="CHEBI:57540"/>
        <dbReference type="ChEBI" id="CHEBI:57945"/>
        <dbReference type="EC" id="1.5.1.54"/>
    </reaction>
    <physiologicalReaction direction="right-to-left" evidence="7">
        <dbReference type="Rhea" id="RHEA:19823"/>
    </physiologicalReaction>
</comment>
<keyword evidence="10" id="KW-1185">Reference proteome</keyword>
<dbReference type="UniPathway" id="UPA00193"/>
<dbReference type="GO" id="GO:0071949">
    <property type="term" value="F:FAD binding"/>
    <property type="evidence" value="ECO:0007669"/>
    <property type="project" value="TreeGrafter"/>
</dbReference>
<organism evidence="9 10">
    <name type="scientific">Streptomyces violaceusniger</name>
    <dbReference type="NCBI Taxonomy" id="68280"/>
    <lineage>
        <taxon>Bacteria</taxon>
        <taxon>Bacillati</taxon>
        <taxon>Actinomycetota</taxon>
        <taxon>Actinomycetes</taxon>
        <taxon>Kitasatosporales</taxon>
        <taxon>Streptomycetaceae</taxon>
        <taxon>Streptomyces</taxon>
        <taxon>Streptomyces violaceusniger group</taxon>
    </lineage>
</organism>
<keyword evidence="6 8" id="KW-0560">Oxidoreductase</keyword>
<sequence length="288" mass="31249">MHSSTDQAGRQAPPGLLDTVSLEITGKDVKELRSAAAQIPPGTRVNITFLGNENMALRVEAARVVRELGFRPVPHVSARRLRSQEDLKDYLAALAEADAVEEIVVIGGDPPEPEGPFPDALSVISTGLLGAHGVRHVNVAGYPEGHPKIDDDVLWKAVEQKWAALREQNLACSVTTQFGFDTGPVVAWIEKLRAREINSPIRVGVPGPAGVQRLLRYARRFGVQSSASVVQKYGLSLTGLLGTAGPNRFVESLETELDTDRHGDVSLHFYTFGGVRATAEWIQNARHE</sequence>
<evidence type="ECO:0000256" key="7">
    <source>
        <dbReference type="ARBA" id="ARBA00048628"/>
    </source>
</evidence>
<dbReference type="EMBL" id="BJHW01000002">
    <property type="protein sequence ID" value="GDY60439.1"/>
    <property type="molecule type" value="Genomic_DNA"/>
</dbReference>
<comment type="similarity">
    <text evidence="3 8">Belongs to the methylenetetrahydrofolate reductase family.</text>
</comment>
<dbReference type="InterPro" id="IPR029041">
    <property type="entry name" value="FAD-linked_oxidoreductase-like"/>
</dbReference>
<dbReference type="Proteomes" id="UP000301309">
    <property type="component" value="Unassembled WGS sequence"/>
</dbReference>
<dbReference type="SUPFAM" id="SSF51730">
    <property type="entry name" value="FAD-linked oxidoreductase"/>
    <property type="match status" value="1"/>
</dbReference>
<comment type="caution">
    <text evidence="9">The sequence shown here is derived from an EMBL/GenBank/DDBJ whole genome shotgun (WGS) entry which is preliminary data.</text>
</comment>
<evidence type="ECO:0000256" key="5">
    <source>
        <dbReference type="ARBA" id="ARBA00022827"/>
    </source>
</evidence>
<evidence type="ECO:0000256" key="6">
    <source>
        <dbReference type="ARBA" id="ARBA00023002"/>
    </source>
</evidence>
<evidence type="ECO:0000256" key="1">
    <source>
        <dbReference type="ARBA" id="ARBA00001974"/>
    </source>
</evidence>
<evidence type="ECO:0000256" key="2">
    <source>
        <dbReference type="ARBA" id="ARBA00004777"/>
    </source>
</evidence>
<accession>A0A4D4LRH0</accession>
<dbReference type="AlphaFoldDB" id="A0A4D4LRH0"/>
<comment type="cofactor">
    <cofactor evidence="1 8">
        <name>FAD</name>
        <dbReference type="ChEBI" id="CHEBI:57692"/>
    </cofactor>
</comment>
<dbReference type="PANTHER" id="PTHR45754">
    <property type="entry name" value="METHYLENETETRAHYDROFOLATE REDUCTASE"/>
    <property type="match status" value="1"/>
</dbReference>
<gene>
    <name evidence="9" type="primary">metF</name>
    <name evidence="9" type="ORF">SVIO_110620</name>
</gene>
<evidence type="ECO:0000256" key="4">
    <source>
        <dbReference type="ARBA" id="ARBA00022630"/>
    </source>
</evidence>
<evidence type="ECO:0000256" key="8">
    <source>
        <dbReference type="RuleBase" id="RU003862"/>
    </source>
</evidence>
<proteinExistence type="inferred from homology"/>
<keyword evidence="5 8" id="KW-0274">FAD</keyword>
<reference evidence="9 10" key="1">
    <citation type="journal article" date="2020" name="Int. J. Syst. Evol. Microbiol.">
        <title>Reclassification of Streptomyces castelarensis and Streptomyces sporoclivatus as later heterotypic synonyms of Streptomyces antimycoticus.</title>
        <authorList>
            <person name="Komaki H."/>
            <person name="Tamura T."/>
        </authorList>
    </citation>
    <scope>NUCLEOTIDE SEQUENCE [LARGE SCALE GENOMIC DNA]</scope>
    <source>
        <strain evidence="9 10">NBRC 13459</strain>
    </source>
</reference>